<gene>
    <name evidence="2" type="ORF">ACFOOG_05745</name>
</gene>
<evidence type="ECO:0000256" key="1">
    <source>
        <dbReference type="SAM" id="SignalP"/>
    </source>
</evidence>
<dbReference type="Proteomes" id="UP001595617">
    <property type="component" value="Unassembled WGS sequence"/>
</dbReference>
<comment type="caution">
    <text evidence="2">The sequence shown here is derived from an EMBL/GenBank/DDBJ whole genome shotgun (WGS) entry which is preliminary data.</text>
</comment>
<dbReference type="RefSeq" id="WP_380694367.1">
    <property type="nucleotide sequence ID" value="NZ_JBHRYR010000002.1"/>
</dbReference>
<reference evidence="3" key="1">
    <citation type="journal article" date="2019" name="Int. J. Syst. Evol. Microbiol.">
        <title>The Global Catalogue of Microorganisms (GCM) 10K type strain sequencing project: providing services to taxonomists for standard genome sequencing and annotation.</title>
        <authorList>
            <consortium name="The Broad Institute Genomics Platform"/>
            <consortium name="The Broad Institute Genome Sequencing Center for Infectious Disease"/>
            <person name="Wu L."/>
            <person name="Ma J."/>
        </authorList>
    </citation>
    <scope>NUCLEOTIDE SEQUENCE [LARGE SCALE GENOMIC DNA]</scope>
    <source>
        <strain evidence="3">IBRC 10765</strain>
    </source>
</reference>
<keyword evidence="3" id="KW-1185">Reference proteome</keyword>
<feature type="signal peptide" evidence="1">
    <location>
        <begin position="1"/>
        <end position="23"/>
    </location>
</feature>
<keyword evidence="1" id="KW-0732">Signal</keyword>
<feature type="chain" id="PRO_5046634402" evidence="1">
    <location>
        <begin position="24"/>
        <end position="149"/>
    </location>
</feature>
<accession>A0ABV7ZWL5</accession>
<evidence type="ECO:0000313" key="3">
    <source>
        <dbReference type="Proteomes" id="UP001595617"/>
    </source>
</evidence>
<sequence>MLLDRKSLAVTATLTFAASGALAHECTTTYPLGSIQPMGFALFQTVVADWQDVRDRIVEGDSIRALTWLEVADQTIQTEMVSLTRSAQIEQRVVDVQGNAWNVIWQLADHHGDCTEVRVEMSWQHQGVTPTPDFGWWRPVQEHLLHNNP</sequence>
<protein>
    <submittedName>
        <fullName evidence="2">Uncharacterized protein</fullName>
    </submittedName>
</protein>
<evidence type="ECO:0000313" key="2">
    <source>
        <dbReference type="EMBL" id="MFC3852334.1"/>
    </source>
</evidence>
<organism evidence="2 3">
    <name type="scientific">Saccharospirillum mangrovi</name>
    <dbReference type="NCBI Taxonomy" id="2161747"/>
    <lineage>
        <taxon>Bacteria</taxon>
        <taxon>Pseudomonadati</taxon>
        <taxon>Pseudomonadota</taxon>
        <taxon>Gammaproteobacteria</taxon>
        <taxon>Oceanospirillales</taxon>
        <taxon>Saccharospirillaceae</taxon>
        <taxon>Saccharospirillum</taxon>
    </lineage>
</organism>
<name>A0ABV7ZWL5_9GAMM</name>
<proteinExistence type="predicted"/>
<dbReference type="EMBL" id="JBHRYR010000002">
    <property type="protein sequence ID" value="MFC3852334.1"/>
    <property type="molecule type" value="Genomic_DNA"/>
</dbReference>